<dbReference type="CDD" id="cd11529">
    <property type="entry name" value="NTP-PPase_MazG_Cterm"/>
    <property type="match status" value="1"/>
</dbReference>
<dbReference type="GO" id="GO:0008168">
    <property type="term" value="F:methyltransferase activity"/>
    <property type="evidence" value="ECO:0007669"/>
    <property type="project" value="UniProtKB-KW"/>
</dbReference>
<keyword evidence="3" id="KW-0808">Transferase</keyword>
<dbReference type="GO" id="GO:0046081">
    <property type="term" value="P:dUTP catabolic process"/>
    <property type="evidence" value="ECO:0007669"/>
    <property type="project" value="TreeGrafter"/>
</dbReference>
<dbReference type="NCBIfam" id="NF007113">
    <property type="entry name" value="PRK09562.1"/>
    <property type="match status" value="1"/>
</dbReference>
<dbReference type="Proteomes" id="UP000183952">
    <property type="component" value="Unassembled WGS sequence"/>
</dbReference>
<dbReference type="GO" id="GO:0006950">
    <property type="term" value="P:response to stress"/>
    <property type="evidence" value="ECO:0007669"/>
    <property type="project" value="UniProtKB-ARBA"/>
</dbReference>
<protein>
    <submittedName>
        <fullName evidence="3">Tetrapyrrole methylase family protein / MazG family protein</fullName>
    </submittedName>
</protein>
<dbReference type="GO" id="GO:0006203">
    <property type="term" value="P:dGTP catabolic process"/>
    <property type="evidence" value="ECO:0007669"/>
    <property type="project" value="TreeGrafter"/>
</dbReference>
<evidence type="ECO:0000259" key="2">
    <source>
        <dbReference type="Pfam" id="PF03819"/>
    </source>
</evidence>
<sequence>MIKIVGLGPGDKESLTMGTIDCLKQCKNIFFRTEKHPTVDYIKDLGINFHCYDDEYESKESFDQVYQSIARDLICREKKLGDIVYAVPGHPMVAEKSVRLLIDICTAENIKYSILPAVSFLEAMMQALHIDPVQGLRVIDAFEARNCKLSNKEAVVITQVYNKFMASEVKLALCEYYQEEEEIYFVRAAGIKDEESIRKIKIYELDRQDDIDYLTSLYIPAGIKAYGDFYELVSIVKKLRQPDGCPWDKEQDHFTIKKNLLEECYELIEAIENRDEESLIEELGDVLFQVVFHSQIGSDDGYFNIYDVTDRICRKMIERHPHVFSNLSLDSTEKVLDNWDSIKKQEQGLKTYTDELNHVAKTLPALMRAEKVQKKAAKVGFDWNCVEPALEKVKEEFYELLQVYNCENMSRILDEVGDLLFSVVNVCRFLNIDAEEALSHTTDKFIKRFSFIEDAAREKNIDMKSMTLEQMDELWEEAKK</sequence>
<dbReference type="GO" id="GO:0047429">
    <property type="term" value="F:nucleoside triphosphate diphosphatase activity"/>
    <property type="evidence" value="ECO:0007669"/>
    <property type="project" value="InterPro"/>
</dbReference>
<name>A0A1M6M9V3_9CLOT</name>
<dbReference type="CDD" id="cd11528">
    <property type="entry name" value="NTP-PPase_MazG_Nterm"/>
    <property type="match status" value="1"/>
</dbReference>
<dbReference type="PANTHER" id="PTHR30522">
    <property type="entry name" value="NUCLEOSIDE TRIPHOSPHATE PYROPHOSPHOHYDROLASE"/>
    <property type="match status" value="1"/>
</dbReference>
<dbReference type="RefSeq" id="WP_072902926.1">
    <property type="nucleotide sequence ID" value="NZ_FRAD01000007.1"/>
</dbReference>
<keyword evidence="4" id="KW-1185">Reference proteome</keyword>
<evidence type="ECO:0000313" key="4">
    <source>
        <dbReference type="Proteomes" id="UP000183952"/>
    </source>
</evidence>
<dbReference type="OrthoDB" id="9808939at2"/>
<keyword evidence="3" id="KW-0489">Methyltransferase</keyword>
<dbReference type="CDD" id="cd11723">
    <property type="entry name" value="YabN_N_like"/>
    <property type="match status" value="1"/>
</dbReference>
<dbReference type="InterPro" id="IPR014777">
    <property type="entry name" value="4pyrrole_Mease_sub1"/>
</dbReference>
<feature type="domain" description="NTP pyrophosphohydrolase MazG-like" evidence="2">
    <location>
        <begin position="390"/>
        <end position="448"/>
    </location>
</feature>
<dbReference type="FunFam" id="1.10.287.1080:FF:000003">
    <property type="entry name" value="Nucleoside triphosphate pyrophosphohydrolase"/>
    <property type="match status" value="1"/>
</dbReference>
<dbReference type="Gene3D" id="1.10.287.1080">
    <property type="entry name" value="MazG-like"/>
    <property type="match status" value="2"/>
</dbReference>
<dbReference type="GO" id="GO:0046052">
    <property type="term" value="P:UTP catabolic process"/>
    <property type="evidence" value="ECO:0007669"/>
    <property type="project" value="TreeGrafter"/>
</dbReference>
<gene>
    <name evidence="3" type="ORF">SAMN02745248_00962</name>
</gene>
<dbReference type="STRING" id="1121331.SAMN02745248_00962"/>
<dbReference type="InterPro" id="IPR000878">
    <property type="entry name" value="4pyrrol_Mease"/>
</dbReference>
<dbReference type="Pfam" id="PF00590">
    <property type="entry name" value="TP_methylase"/>
    <property type="match status" value="1"/>
</dbReference>
<dbReference type="EMBL" id="FRAD01000007">
    <property type="protein sequence ID" value="SHJ80221.1"/>
    <property type="molecule type" value="Genomic_DNA"/>
</dbReference>
<dbReference type="GO" id="GO:0046047">
    <property type="term" value="P:TTP catabolic process"/>
    <property type="evidence" value="ECO:0007669"/>
    <property type="project" value="TreeGrafter"/>
</dbReference>
<dbReference type="FunFam" id="1.10.287.1080:FF:000001">
    <property type="entry name" value="Nucleoside triphosphate pyrophosphohydrolase"/>
    <property type="match status" value="1"/>
</dbReference>
<proteinExistence type="predicted"/>
<dbReference type="NCBIfam" id="TIGR00444">
    <property type="entry name" value="mazG"/>
    <property type="match status" value="1"/>
</dbReference>
<dbReference type="GO" id="GO:0046061">
    <property type="term" value="P:dATP catabolic process"/>
    <property type="evidence" value="ECO:0007669"/>
    <property type="project" value="TreeGrafter"/>
</dbReference>
<dbReference type="InterPro" id="IPR004518">
    <property type="entry name" value="MazG-like_dom"/>
</dbReference>
<dbReference type="Pfam" id="PF03819">
    <property type="entry name" value="MazG"/>
    <property type="match status" value="2"/>
</dbReference>
<dbReference type="InterPro" id="IPR048015">
    <property type="entry name" value="NTP-PPase_MazG-like_N"/>
</dbReference>
<dbReference type="GO" id="GO:0046076">
    <property type="term" value="P:dTTP catabolic process"/>
    <property type="evidence" value="ECO:0007669"/>
    <property type="project" value="TreeGrafter"/>
</dbReference>
<dbReference type="InterPro" id="IPR024180">
    <property type="entry name" value="Tetrapyrrole_Mease/MazG_pred"/>
</dbReference>
<dbReference type="AlphaFoldDB" id="A0A1M6M9V3"/>
<dbReference type="Gene3D" id="3.40.1010.10">
    <property type="entry name" value="Cobalt-precorrin-4 Transmethylase, Domain 1"/>
    <property type="match status" value="1"/>
</dbReference>
<dbReference type="InterPro" id="IPR048011">
    <property type="entry name" value="NTP-PPase_MazG-like_C"/>
</dbReference>
<evidence type="ECO:0000313" key="3">
    <source>
        <dbReference type="EMBL" id="SHJ80221.1"/>
    </source>
</evidence>
<feature type="domain" description="NTP pyrophosphohydrolase MazG-like" evidence="2">
    <location>
        <begin position="251"/>
        <end position="324"/>
    </location>
</feature>
<dbReference type="SUPFAM" id="SSF101386">
    <property type="entry name" value="all-alpha NTP pyrophosphatases"/>
    <property type="match status" value="2"/>
</dbReference>
<dbReference type="PANTHER" id="PTHR30522:SF0">
    <property type="entry name" value="NUCLEOSIDE TRIPHOSPHATE PYROPHOSPHOHYDROLASE"/>
    <property type="match status" value="1"/>
</dbReference>
<dbReference type="InterPro" id="IPR035013">
    <property type="entry name" value="YabN_N"/>
</dbReference>
<dbReference type="InterPro" id="IPR035996">
    <property type="entry name" value="4pyrrol_Methylase_sf"/>
</dbReference>
<reference evidence="3 4" key="1">
    <citation type="submission" date="2016-11" db="EMBL/GenBank/DDBJ databases">
        <authorList>
            <person name="Jaros S."/>
            <person name="Januszkiewicz K."/>
            <person name="Wedrychowicz H."/>
        </authorList>
    </citation>
    <scope>NUCLEOTIDE SEQUENCE [LARGE SCALE GENOMIC DNA]</scope>
    <source>
        <strain evidence="3 4">DSM 3090</strain>
    </source>
</reference>
<organism evidence="3 4">
    <name type="scientific">Hathewaya proteolytica DSM 3090</name>
    <dbReference type="NCBI Taxonomy" id="1121331"/>
    <lineage>
        <taxon>Bacteria</taxon>
        <taxon>Bacillati</taxon>
        <taxon>Bacillota</taxon>
        <taxon>Clostridia</taxon>
        <taxon>Eubacteriales</taxon>
        <taxon>Clostridiaceae</taxon>
        <taxon>Hathewaya</taxon>
    </lineage>
</organism>
<dbReference type="GO" id="GO:0032259">
    <property type="term" value="P:methylation"/>
    <property type="evidence" value="ECO:0007669"/>
    <property type="project" value="UniProtKB-KW"/>
</dbReference>
<accession>A0A1M6M9V3</accession>
<feature type="domain" description="Tetrapyrrole methylase" evidence="1">
    <location>
        <begin position="2"/>
        <end position="204"/>
    </location>
</feature>
<dbReference type="InterPro" id="IPR011551">
    <property type="entry name" value="NTP_PyrPHydrolase_MazG"/>
</dbReference>
<dbReference type="PIRSF" id="PIRSF002845">
    <property type="entry name" value="Ttrprl_mtas_MazG"/>
    <property type="match status" value="1"/>
</dbReference>
<evidence type="ECO:0000259" key="1">
    <source>
        <dbReference type="Pfam" id="PF00590"/>
    </source>
</evidence>
<dbReference type="SUPFAM" id="SSF53790">
    <property type="entry name" value="Tetrapyrrole methylase"/>
    <property type="match status" value="1"/>
</dbReference>